<dbReference type="AlphaFoldDB" id="A0A1L9B326"/>
<dbReference type="EMBL" id="MPIN01000010">
    <property type="protein sequence ID" value="OJH36620.1"/>
    <property type="molecule type" value="Genomic_DNA"/>
</dbReference>
<dbReference type="InterPro" id="IPR018392">
    <property type="entry name" value="LysM"/>
</dbReference>
<evidence type="ECO:0000256" key="2">
    <source>
        <dbReference type="ARBA" id="ARBA00022801"/>
    </source>
</evidence>
<reference evidence="5 6" key="2">
    <citation type="submission" date="2016-12" db="EMBL/GenBank/DDBJ databases">
        <title>Draft Genome Sequence of Cystobacter ferrugineus Strain Cbfe23.</title>
        <authorList>
            <person name="Akbar S."/>
            <person name="Dowd S.E."/>
            <person name="Stevens D.C."/>
        </authorList>
    </citation>
    <scope>NUCLEOTIDE SEQUENCE [LARGE SCALE GENOMIC DNA]</scope>
    <source>
        <strain evidence="5 6">Cbfe23</strain>
    </source>
</reference>
<feature type="domain" description="LysM" evidence="4">
    <location>
        <begin position="168"/>
        <end position="214"/>
    </location>
</feature>
<dbReference type="PROSITE" id="PS51782">
    <property type="entry name" value="LYSM"/>
    <property type="match status" value="2"/>
</dbReference>
<dbReference type="OrthoDB" id="1523598at2"/>
<proteinExistence type="predicted"/>
<evidence type="ECO:0000256" key="1">
    <source>
        <dbReference type="ARBA" id="ARBA00022729"/>
    </source>
</evidence>
<dbReference type="SUPFAM" id="SSF54001">
    <property type="entry name" value="Cysteine proteinases"/>
    <property type="match status" value="1"/>
</dbReference>
<dbReference type="Gene3D" id="3.10.350.10">
    <property type="entry name" value="LysM domain"/>
    <property type="match status" value="2"/>
</dbReference>
<keyword evidence="1" id="KW-0732">Signal</keyword>
<dbReference type="PANTHER" id="PTHR33734">
    <property type="entry name" value="LYSM DOMAIN-CONTAINING GPI-ANCHORED PROTEIN 2"/>
    <property type="match status" value="1"/>
</dbReference>
<keyword evidence="6" id="KW-1185">Reference proteome</keyword>
<keyword evidence="3" id="KW-0961">Cell wall biogenesis/degradation</keyword>
<dbReference type="STRING" id="83449.BON30_33230"/>
<evidence type="ECO:0000259" key="4">
    <source>
        <dbReference type="PROSITE" id="PS51782"/>
    </source>
</evidence>
<dbReference type="InterPro" id="IPR038765">
    <property type="entry name" value="Papain-like_cys_pep_sf"/>
</dbReference>
<dbReference type="InterPro" id="IPR007921">
    <property type="entry name" value="CHAP_dom"/>
</dbReference>
<sequence length="282" mass="30766">MNVQLEKFLAVARSQVGYRSSRMPNGLPRTKYGAWYGLQHEYCAMFVSWCAAKSGNGAAFRKRALVQALIDDFRRKRRFGAKPRVGALVCFDWMPGRPGGNHVGIVVQVKKGHILTIEGNTGKPNGVHQRIRKASITGYCYPPFTDRARPRPKPPLPGGPVPKPAASLTYTTKPGDTLSAISNRFKVPGGWKELARVNRISNPSLLRVGVKLVIPGGRAPPAPAKRAVQIWRTVVPGDNLSTLSKRFGVPVTTLLARNKGGPGQGQIKNPSLLVVGQRIRIK</sequence>
<dbReference type="GO" id="GO:0016787">
    <property type="term" value="F:hydrolase activity"/>
    <property type="evidence" value="ECO:0007669"/>
    <property type="project" value="UniProtKB-KW"/>
</dbReference>
<accession>A0A1L9B326</accession>
<dbReference type="Gene3D" id="3.90.1720.10">
    <property type="entry name" value="endopeptidase domain like (from Nostoc punctiforme)"/>
    <property type="match status" value="1"/>
</dbReference>
<evidence type="ECO:0000313" key="6">
    <source>
        <dbReference type="Proteomes" id="UP000182229"/>
    </source>
</evidence>
<dbReference type="CDD" id="cd00118">
    <property type="entry name" value="LysM"/>
    <property type="match status" value="1"/>
</dbReference>
<protein>
    <recommendedName>
        <fullName evidence="4">LysM domain-containing protein</fullName>
    </recommendedName>
</protein>
<comment type="caution">
    <text evidence="5">The sequence shown here is derived from an EMBL/GenBank/DDBJ whole genome shotgun (WGS) entry which is preliminary data.</text>
</comment>
<dbReference type="SMART" id="SM00257">
    <property type="entry name" value="LysM"/>
    <property type="match status" value="2"/>
</dbReference>
<keyword evidence="2" id="KW-0378">Hydrolase</keyword>
<dbReference type="PANTHER" id="PTHR33734:SF22">
    <property type="entry name" value="MEMBRANE-BOUND LYTIC MUREIN TRANSGLYCOSYLASE D"/>
    <property type="match status" value="1"/>
</dbReference>
<evidence type="ECO:0000313" key="5">
    <source>
        <dbReference type="EMBL" id="OJH36620.1"/>
    </source>
</evidence>
<dbReference type="InterPro" id="IPR036779">
    <property type="entry name" value="LysM_dom_sf"/>
</dbReference>
<dbReference type="SUPFAM" id="SSF54106">
    <property type="entry name" value="LysM domain"/>
    <property type="match status" value="2"/>
</dbReference>
<dbReference type="Pfam" id="PF01476">
    <property type="entry name" value="LysM"/>
    <property type="match status" value="2"/>
</dbReference>
<organism evidence="5 6">
    <name type="scientific">Cystobacter ferrugineus</name>
    <dbReference type="NCBI Taxonomy" id="83449"/>
    <lineage>
        <taxon>Bacteria</taxon>
        <taxon>Pseudomonadati</taxon>
        <taxon>Myxococcota</taxon>
        <taxon>Myxococcia</taxon>
        <taxon>Myxococcales</taxon>
        <taxon>Cystobacterineae</taxon>
        <taxon>Archangiaceae</taxon>
        <taxon>Cystobacter</taxon>
    </lineage>
</organism>
<feature type="domain" description="LysM" evidence="4">
    <location>
        <begin position="230"/>
        <end position="281"/>
    </location>
</feature>
<gene>
    <name evidence="5" type="ORF">BON30_33230</name>
</gene>
<evidence type="ECO:0000256" key="3">
    <source>
        <dbReference type="ARBA" id="ARBA00023316"/>
    </source>
</evidence>
<dbReference type="RefSeq" id="WP_071902502.1">
    <property type="nucleotide sequence ID" value="NZ_MPIN01000010.1"/>
</dbReference>
<reference evidence="6" key="1">
    <citation type="submission" date="2016-11" db="EMBL/GenBank/DDBJ databases">
        <authorList>
            <person name="Shukria A."/>
            <person name="Stevens D.C."/>
        </authorList>
    </citation>
    <scope>NUCLEOTIDE SEQUENCE [LARGE SCALE GENOMIC DNA]</scope>
    <source>
        <strain evidence="6">Cbfe23</strain>
    </source>
</reference>
<dbReference type="Proteomes" id="UP000182229">
    <property type="component" value="Unassembled WGS sequence"/>
</dbReference>
<dbReference type="GO" id="GO:0071555">
    <property type="term" value="P:cell wall organization"/>
    <property type="evidence" value="ECO:0007669"/>
    <property type="project" value="UniProtKB-KW"/>
</dbReference>
<dbReference type="Pfam" id="PF05257">
    <property type="entry name" value="CHAP"/>
    <property type="match status" value="1"/>
</dbReference>
<name>A0A1L9B326_9BACT</name>